<feature type="domain" description="BON" evidence="2">
    <location>
        <begin position="3"/>
        <end position="71"/>
    </location>
</feature>
<dbReference type="KEGG" id="hse:Hsero_2393"/>
<organism evidence="3 4">
    <name type="scientific">Herbaspirillum seropedicae (strain SmR1)</name>
    <dbReference type="NCBI Taxonomy" id="757424"/>
    <lineage>
        <taxon>Bacteria</taxon>
        <taxon>Pseudomonadati</taxon>
        <taxon>Pseudomonadota</taxon>
        <taxon>Betaproteobacteria</taxon>
        <taxon>Burkholderiales</taxon>
        <taxon>Oxalobacteraceae</taxon>
        <taxon>Herbaspirillum</taxon>
    </lineage>
</organism>
<evidence type="ECO:0000256" key="1">
    <source>
        <dbReference type="ARBA" id="ARBA00022729"/>
    </source>
</evidence>
<dbReference type="InterPro" id="IPR007055">
    <property type="entry name" value="BON_dom"/>
</dbReference>
<keyword evidence="4" id="KW-1185">Reference proteome</keyword>
<dbReference type="SMART" id="SM00749">
    <property type="entry name" value="BON"/>
    <property type="match status" value="3"/>
</dbReference>
<feature type="domain" description="BON" evidence="2">
    <location>
        <begin position="78"/>
        <end position="146"/>
    </location>
</feature>
<dbReference type="InterPro" id="IPR051686">
    <property type="entry name" value="Lipoprotein_DolP"/>
</dbReference>
<dbReference type="Gene3D" id="3.30.1340.30">
    <property type="match status" value="3"/>
</dbReference>
<reference evidence="3 4" key="1">
    <citation type="submission" date="2010-04" db="EMBL/GenBank/DDBJ databases">
        <title>The genome of Herbaspirillum seropedicae SmR1, an endophytic, nitrogen-fixing, plant-growth promoting beta-Proteobacteria.</title>
        <authorList>
            <person name="Pedrosa F.O."/>
            <person name="Monteiro R.A."/>
            <person name="Wassem R."/>
            <person name="Cruz L.M."/>
            <person name="Ayub R.A."/>
            <person name="Colauto N.B."/>
            <person name="Fernandez M.A."/>
            <person name="Fungaro M.H.P."/>
            <person name="Grisard E.C."/>
            <person name="Hungria M."/>
            <person name="Madeira H.M.F."/>
            <person name="Nodari R.O."/>
            <person name="Osaku C.A."/>
            <person name="Petzl-Erler M.L."/>
            <person name="Terenzi H."/>
            <person name="Vieira L.G.E."/>
            <person name="Almeida M.I.M."/>
            <person name="Alves L.R."/>
            <person name="Arantes O.M.N."/>
            <person name="Balsanelli E."/>
            <person name="Barcellos F.G."/>
            <person name="Baura V.A."/>
            <person name="Binde D.R."/>
            <person name="Campo R.J."/>
            <person name="Chubatsu L.S."/>
            <person name="Chueire L.M.O."/>
            <person name="Ciferri R.R."/>
            <person name="Correa L.C."/>
            <person name="da Conceicao Silva J.L."/>
            <person name="Dabul A.N.G."/>
            <person name="Dambros B.P."/>
            <person name="Faoro H."/>
            <person name="Favetti A."/>
            <person name="Friedermann G."/>
            <person name="Furlaneto M.C."/>
            <person name="Gasques L.S."/>
            <person name="Gimenes C.C.T."/>
            <person name="Gioppo N.M.R."/>
            <person name="Glienke-Blanco C."/>
            <person name="Godoy L.P."/>
            <person name="Guerra M.P."/>
            <person name="Karp S."/>
            <person name="Kava-Cordeiro V."/>
            <person name="Margarido V.P."/>
            <person name="Mathioni S.M."/>
            <person name="Menck-Soares M.A."/>
            <person name="Murace N.K."/>
            <person name="Nicolas M.F."/>
            <person name="Oliveira C.E.C."/>
            <person name="Pagnan N.A.B."/>
            <person name="Pamphile J.A."/>
            <person name="Patussi E.V."/>
            <person name="Pereira L.F.P."/>
            <person name="Pereira-Ferrari L."/>
            <person name="Pinto F.G.S."/>
            <person name="Precoma C."/>
            <person name="Prioli A.J."/>
            <person name="Prioli S.M.A.P."/>
            <person name="Raittz R.T."/>
            <person name="Ramos H.J.O."/>
            <person name="Ribeiro E.M.S.F."/>
            <person name="Rigo L.U."/>
            <person name="Rocha C.L.M.S.C."/>
            <person name="Rocha S.N."/>
            <person name="Santos K."/>
            <person name="Satori D."/>
            <person name="Silva A.G."/>
            <person name="Simao R.C.G."/>
            <person name="Soares M.A.M."/>
            <person name="Souza E.M."/>
            <person name="Steffens M.B.R."/>
            <person name="Steindel M."/>
            <person name="Tadra-Sfeir M.Z."/>
            <person name="Takahashi E.K."/>
            <person name="Torres R.A."/>
            <person name="Valle J.S."/>
            <person name="Vernal J.I."/>
            <person name="Vilas-Boas L.A."/>
            <person name="Watanabe M.A.E."/>
            <person name="Weiss V.A."/>
            <person name="Yates M.A."/>
            <person name="Souza E.M."/>
        </authorList>
    </citation>
    <scope>NUCLEOTIDE SEQUENCE [LARGE SCALE GENOMIC DNA]</scope>
    <source>
        <strain evidence="3 4">SmR1</strain>
    </source>
</reference>
<protein>
    <submittedName>
        <fullName evidence="3">Periplasmic or secreted lipoprotein</fullName>
    </submittedName>
</protein>
<evidence type="ECO:0000313" key="4">
    <source>
        <dbReference type="Proteomes" id="UP000000329"/>
    </source>
</evidence>
<dbReference type="HOGENOM" id="CLU_082070_0_0_4"/>
<dbReference type="PANTHER" id="PTHR34606">
    <property type="entry name" value="BON DOMAIN-CONTAINING PROTEIN"/>
    <property type="match status" value="1"/>
</dbReference>
<dbReference type="Proteomes" id="UP000000329">
    <property type="component" value="Chromosome"/>
</dbReference>
<dbReference type="EMBL" id="CP002039">
    <property type="protein sequence ID" value="ADJ63892.1"/>
    <property type="molecule type" value="Genomic_DNA"/>
</dbReference>
<feature type="domain" description="BON" evidence="2">
    <location>
        <begin position="149"/>
        <end position="215"/>
    </location>
</feature>
<gene>
    <name evidence="3" type="ordered locus">Hsero_2393</name>
</gene>
<keyword evidence="1" id="KW-0732">Signal</keyword>
<evidence type="ECO:0000313" key="3">
    <source>
        <dbReference type="EMBL" id="ADJ63892.1"/>
    </source>
</evidence>
<accession>D8IVF3</accession>
<sequence>MSIASELQQKIIDELEWEPSVDARHINVAVKDGIVTLSGYVPRFADKKNAEQAAKRVANVKAVVDELLVNLDGASKRSDLEIAEVALTALRANANLPRDKVTVTVADGWVTLDGEVEWHYQHDSAENSVRHLLGVKGVLNKIQVKSNVRVTDVKSKIHDALVRNAQIDASKIDVAIDHGVATLSGKVKSWAEKEPAGFAAWSDPGVTVVKNNISV</sequence>
<proteinExistence type="predicted"/>
<dbReference type="PANTHER" id="PTHR34606:SF4">
    <property type="entry name" value="OUTER MEMBRANE LIPOPROTEIN DOLP"/>
    <property type="match status" value="1"/>
</dbReference>
<dbReference type="RefSeq" id="WP_013234371.1">
    <property type="nucleotide sequence ID" value="NC_014323.1"/>
</dbReference>
<dbReference type="PROSITE" id="PS50914">
    <property type="entry name" value="BON"/>
    <property type="match status" value="3"/>
</dbReference>
<dbReference type="AlphaFoldDB" id="D8IVF3"/>
<dbReference type="InterPro" id="IPR014004">
    <property type="entry name" value="Transpt-assoc_nodulatn_dom_bac"/>
</dbReference>
<name>D8IVF3_HERSS</name>
<dbReference type="STRING" id="757424.Hsero_2393"/>
<keyword evidence="3" id="KW-0449">Lipoprotein</keyword>
<dbReference type="GeneID" id="29389961"/>
<dbReference type="Pfam" id="PF04972">
    <property type="entry name" value="BON"/>
    <property type="match status" value="3"/>
</dbReference>
<evidence type="ECO:0000259" key="2">
    <source>
        <dbReference type="PROSITE" id="PS50914"/>
    </source>
</evidence>
<dbReference type="OrthoDB" id="870892at2"/>
<dbReference type="eggNOG" id="COG2823">
    <property type="taxonomic scope" value="Bacteria"/>
</dbReference>